<keyword evidence="2" id="KW-1185">Reference proteome</keyword>
<evidence type="ECO:0000313" key="1">
    <source>
        <dbReference type="EMBL" id="MDV6302110.1"/>
    </source>
</evidence>
<proteinExistence type="predicted"/>
<accession>A0ABU4CXE2</accession>
<dbReference type="EMBL" id="JAWLKF010000002">
    <property type="protein sequence ID" value="MDV6302110.1"/>
    <property type="molecule type" value="Genomic_DNA"/>
</dbReference>
<evidence type="ECO:0000313" key="2">
    <source>
        <dbReference type="Proteomes" id="UP001186104"/>
    </source>
</evidence>
<dbReference type="Proteomes" id="UP001186104">
    <property type="component" value="Unassembled WGS sequence"/>
</dbReference>
<organism evidence="1 2">
    <name type="scientific">Rhodococcus cerastii</name>
    <dbReference type="NCBI Taxonomy" id="908616"/>
    <lineage>
        <taxon>Bacteria</taxon>
        <taxon>Bacillati</taxon>
        <taxon>Actinomycetota</taxon>
        <taxon>Actinomycetes</taxon>
        <taxon>Mycobacteriales</taxon>
        <taxon>Nocardiaceae</taxon>
        <taxon>Rhodococcus</taxon>
    </lineage>
</organism>
<name>A0ABU4CXE2_9NOCA</name>
<reference evidence="1 2" key="1">
    <citation type="submission" date="2023-10" db="EMBL/GenBank/DDBJ databases">
        <title>Development of a sustainable strategy for remediation of hydrocarbon-contaminated territories based on the waste exchange concept.</title>
        <authorList>
            <person name="Krivoruchko A."/>
        </authorList>
    </citation>
    <scope>NUCLEOTIDE SEQUENCE [LARGE SCALE GENOMIC DNA]</scope>
    <source>
        <strain evidence="1 2">IEGM 1327</strain>
    </source>
</reference>
<sequence>MSMDFDQRGLFTRADALASGFTDDDLRRARAHKSIVAIRRGWFVRGDVFATLDSAQQHALLAQATYADSGDDVVLSHVSAAVVLGLDVWNLPLDTVTMTTLRGHSGKRSRRRFLHGTDLLDDEWLHLDGMRVTRPARTVVDVARTHPLEVAVCLGDRALRHGLTTIDELEKCCDAAHHRSGAGRARRAIGAMSARSDSVGESRSRLILQTVSTPLSNQTVFDEDGRRIARTDFLFPDLAEVIAEFDGEDKYGPQPRQAIIAEKNRHNRLAEQGRTVFRFDWRDLSTPQVIIDRLHAAYRRALLLGTPSGRYAELPLPAATALVGICAPYRRCEFPRGA</sequence>
<gene>
    <name evidence="1" type="ORF">R3P93_06000</name>
</gene>
<protein>
    <submittedName>
        <fullName evidence="1">Type IV toxin-antitoxin system AbiEi family antitoxin domain-containing protein</fullName>
    </submittedName>
</protein>
<comment type="caution">
    <text evidence="1">The sequence shown here is derived from an EMBL/GenBank/DDBJ whole genome shotgun (WGS) entry which is preliminary data.</text>
</comment>
<dbReference type="RefSeq" id="WP_149405114.1">
    <property type="nucleotide sequence ID" value="NZ_JAWLKF010000002.1"/>
</dbReference>